<organism evidence="5 6">
    <name type="scientific">Reticulomyxa filosa</name>
    <dbReference type="NCBI Taxonomy" id="46433"/>
    <lineage>
        <taxon>Eukaryota</taxon>
        <taxon>Sar</taxon>
        <taxon>Rhizaria</taxon>
        <taxon>Retaria</taxon>
        <taxon>Foraminifera</taxon>
        <taxon>Monothalamids</taxon>
        <taxon>Reticulomyxidae</taxon>
        <taxon>Reticulomyxa</taxon>
    </lineage>
</organism>
<dbReference type="PANTHER" id="PTHR22847:SF637">
    <property type="entry name" value="WD REPEAT DOMAIN 5B"/>
    <property type="match status" value="1"/>
</dbReference>
<feature type="region of interest" description="Disordered" evidence="4">
    <location>
        <begin position="1"/>
        <end position="49"/>
    </location>
</feature>
<dbReference type="InterPro" id="IPR015943">
    <property type="entry name" value="WD40/YVTN_repeat-like_dom_sf"/>
</dbReference>
<evidence type="ECO:0000313" key="5">
    <source>
        <dbReference type="EMBL" id="ETO22217.1"/>
    </source>
</evidence>
<keyword evidence="2" id="KW-0677">Repeat</keyword>
<keyword evidence="5" id="KW-0723">Serine/threonine-protein kinase</keyword>
<keyword evidence="5" id="KW-0808">Transferase</keyword>
<reference evidence="5 6" key="1">
    <citation type="journal article" date="2013" name="Curr. Biol.">
        <title>The Genome of the Foraminiferan Reticulomyxa filosa.</title>
        <authorList>
            <person name="Glockner G."/>
            <person name="Hulsmann N."/>
            <person name="Schleicher M."/>
            <person name="Noegel A.A."/>
            <person name="Eichinger L."/>
            <person name="Gallinger C."/>
            <person name="Pawlowski J."/>
            <person name="Sierra R."/>
            <person name="Euteneuer U."/>
            <person name="Pillet L."/>
            <person name="Moustafa A."/>
            <person name="Platzer M."/>
            <person name="Groth M."/>
            <person name="Szafranski K."/>
            <person name="Schliwa M."/>
        </authorList>
    </citation>
    <scope>NUCLEOTIDE SEQUENCE [LARGE SCALE GENOMIC DNA]</scope>
</reference>
<name>X6NA75_RETFI</name>
<evidence type="ECO:0000313" key="6">
    <source>
        <dbReference type="Proteomes" id="UP000023152"/>
    </source>
</evidence>
<evidence type="ECO:0000256" key="3">
    <source>
        <dbReference type="PROSITE-ProRule" id="PRU00221"/>
    </source>
</evidence>
<keyword evidence="1 3" id="KW-0853">WD repeat</keyword>
<keyword evidence="6" id="KW-1185">Reference proteome</keyword>
<dbReference type="PROSITE" id="PS50082">
    <property type="entry name" value="WD_REPEATS_2"/>
    <property type="match status" value="1"/>
</dbReference>
<dbReference type="InterPro" id="IPR019775">
    <property type="entry name" value="WD40_repeat_CS"/>
</dbReference>
<dbReference type="InterPro" id="IPR036322">
    <property type="entry name" value="WD40_repeat_dom_sf"/>
</dbReference>
<dbReference type="SMART" id="SM00320">
    <property type="entry name" value="WD40"/>
    <property type="match status" value="2"/>
</dbReference>
<evidence type="ECO:0000256" key="4">
    <source>
        <dbReference type="SAM" id="MobiDB-lite"/>
    </source>
</evidence>
<dbReference type="EMBL" id="ASPP01010927">
    <property type="protein sequence ID" value="ETO22217.1"/>
    <property type="molecule type" value="Genomic_DNA"/>
</dbReference>
<dbReference type="GO" id="GO:0004674">
    <property type="term" value="F:protein serine/threonine kinase activity"/>
    <property type="evidence" value="ECO:0007669"/>
    <property type="project" value="UniProtKB-KW"/>
</dbReference>
<dbReference type="InterPro" id="IPR001680">
    <property type="entry name" value="WD40_rpt"/>
</dbReference>
<evidence type="ECO:0000256" key="1">
    <source>
        <dbReference type="ARBA" id="ARBA00022574"/>
    </source>
</evidence>
<dbReference type="SUPFAM" id="SSF50978">
    <property type="entry name" value="WD40 repeat-like"/>
    <property type="match status" value="1"/>
</dbReference>
<dbReference type="PROSITE" id="PS00678">
    <property type="entry name" value="WD_REPEATS_1"/>
    <property type="match status" value="1"/>
</dbReference>
<comment type="caution">
    <text evidence="5">The sequence shown here is derived from an EMBL/GenBank/DDBJ whole genome shotgun (WGS) entry which is preliminary data.</text>
</comment>
<dbReference type="Pfam" id="PF00400">
    <property type="entry name" value="WD40"/>
    <property type="match status" value="2"/>
</dbReference>
<keyword evidence="5" id="KW-0418">Kinase</keyword>
<protein>
    <submittedName>
        <fullName evidence="5">Serine/threonine protein kinase-related protein</fullName>
    </submittedName>
</protein>
<proteinExistence type="predicted"/>
<dbReference type="PROSITE" id="PS50294">
    <property type="entry name" value="WD_REPEATS_REGION"/>
    <property type="match status" value="1"/>
</dbReference>
<dbReference type="GO" id="GO:1990234">
    <property type="term" value="C:transferase complex"/>
    <property type="evidence" value="ECO:0007669"/>
    <property type="project" value="UniProtKB-ARBA"/>
</dbReference>
<evidence type="ECO:0000256" key="2">
    <source>
        <dbReference type="ARBA" id="ARBA00022737"/>
    </source>
</evidence>
<sequence>MASQKGRNGSYFDEAKRDNQKKGSSGQGHGNYSSKSNINQKNKQKSQTRSEQQKYYIVLALQKKKTKQKAEEVALILKNWIRATSIEKGWINDFNKIVVNYANYFQLLKILRGHIMGVRSVRFSADGYKVVSTSYDNTILMWDLVSRKQTQIFNGSTAGVWAARFSPDGHMIVFAVKAILFDYMM</sequence>
<feature type="repeat" description="WD" evidence="3">
    <location>
        <begin position="111"/>
        <end position="152"/>
    </location>
</feature>
<dbReference type="Proteomes" id="UP000023152">
    <property type="component" value="Unassembled WGS sequence"/>
</dbReference>
<feature type="compositionally biased region" description="Low complexity" evidence="4">
    <location>
        <begin position="31"/>
        <end position="47"/>
    </location>
</feature>
<dbReference type="PANTHER" id="PTHR22847">
    <property type="entry name" value="WD40 REPEAT PROTEIN"/>
    <property type="match status" value="1"/>
</dbReference>
<gene>
    <name evidence="5" type="ORF">RFI_14984</name>
</gene>
<accession>X6NA75</accession>
<dbReference type="AlphaFoldDB" id="X6NA75"/>
<dbReference type="Gene3D" id="2.130.10.10">
    <property type="entry name" value="YVTN repeat-like/Quinoprotein amine dehydrogenase"/>
    <property type="match status" value="1"/>
</dbReference>